<evidence type="ECO:0000313" key="1">
    <source>
        <dbReference type="EMBL" id="MFC3624650.1"/>
    </source>
</evidence>
<evidence type="ECO:0000313" key="2">
    <source>
        <dbReference type="Proteomes" id="UP001595636"/>
    </source>
</evidence>
<organism evidence="1 2">
    <name type="scientific">Vogesella amnigena</name>
    <dbReference type="NCBI Taxonomy" id="1507449"/>
    <lineage>
        <taxon>Bacteria</taxon>
        <taxon>Pseudomonadati</taxon>
        <taxon>Pseudomonadota</taxon>
        <taxon>Betaproteobacteria</taxon>
        <taxon>Neisseriales</taxon>
        <taxon>Chromobacteriaceae</taxon>
        <taxon>Vogesella</taxon>
    </lineage>
</organism>
<dbReference type="Proteomes" id="UP001595636">
    <property type="component" value="Unassembled WGS sequence"/>
</dbReference>
<dbReference type="EMBL" id="JBHRYH010000002">
    <property type="protein sequence ID" value="MFC3624650.1"/>
    <property type="molecule type" value="Genomic_DNA"/>
</dbReference>
<dbReference type="NCBIfam" id="TIGR03347">
    <property type="entry name" value="VI_chp_1"/>
    <property type="match status" value="1"/>
</dbReference>
<sequence length="349" mass="38304">MNAPLTPRRQSWRTLYPPISGSGLLPAILRQATQFNFYQFCQLLERATPQQAALGSCDSPAQEPVRFCPLPSLGFPGCELARVELDPERPQAPPVVRTTFLGLYGVDARMPWHVPEHMATRRDGHEALAGFLDLFSHRIATLYYRSWSKYRYPVGYQSGARDKVSRSLLGLVGLGIGEHNEQQAAVAERCMALLGQGGQRTRTAEGLAAMVRQVRPDARVLVQPCHPVRHRLDTVAATGSAALRAGELVLGRSVIDRNSTVRVVIQPQNAPEALLPGACDHTDLLAMLRIYLGFKFDAELVLRLDPAQLPATRLGRQGQGRLGLTAMAGRARGSHPIDIRLGRYRGLAA</sequence>
<protein>
    <submittedName>
        <fullName evidence="1">Type VI secretion system baseplate subunit TssG</fullName>
    </submittedName>
</protein>
<comment type="caution">
    <text evidence="1">The sequence shown here is derived from an EMBL/GenBank/DDBJ whole genome shotgun (WGS) entry which is preliminary data.</text>
</comment>
<name>A0ABV7TR58_9NEIS</name>
<accession>A0ABV7TR58</accession>
<dbReference type="PANTHER" id="PTHR35564">
    <property type="match status" value="1"/>
</dbReference>
<gene>
    <name evidence="1" type="primary">tssG</name>
    <name evidence="1" type="ORF">ACFOKJ_00630</name>
</gene>
<dbReference type="PANTHER" id="PTHR35564:SF3">
    <property type="entry name" value="TYPE VI SECRETION SYSTEM BASEPLATE SUBUNIT TSSG"/>
    <property type="match status" value="1"/>
</dbReference>
<dbReference type="Pfam" id="PF06996">
    <property type="entry name" value="T6SS_TssG"/>
    <property type="match status" value="1"/>
</dbReference>
<dbReference type="RefSeq" id="WP_390276046.1">
    <property type="nucleotide sequence ID" value="NZ_JBHRYH010000002.1"/>
</dbReference>
<proteinExistence type="predicted"/>
<dbReference type="InterPro" id="IPR010732">
    <property type="entry name" value="T6SS_TssG-like"/>
</dbReference>
<keyword evidence="2" id="KW-1185">Reference proteome</keyword>
<reference evidence="2" key="1">
    <citation type="journal article" date="2019" name="Int. J. Syst. Evol. Microbiol.">
        <title>The Global Catalogue of Microorganisms (GCM) 10K type strain sequencing project: providing services to taxonomists for standard genome sequencing and annotation.</title>
        <authorList>
            <consortium name="The Broad Institute Genomics Platform"/>
            <consortium name="The Broad Institute Genome Sequencing Center for Infectious Disease"/>
            <person name="Wu L."/>
            <person name="Ma J."/>
        </authorList>
    </citation>
    <scope>NUCLEOTIDE SEQUENCE [LARGE SCALE GENOMIC DNA]</scope>
    <source>
        <strain evidence="2">KCTC 42195</strain>
    </source>
</reference>